<evidence type="ECO:0000313" key="2">
    <source>
        <dbReference type="Proteomes" id="UP000219636"/>
    </source>
</evidence>
<reference evidence="2" key="1">
    <citation type="submission" date="2017-08" db="EMBL/GenBank/DDBJ databases">
        <authorList>
            <person name="Varghese N."/>
            <person name="Submissions S."/>
        </authorList>
    </citation>
    <scope>NUCLEOTIDE SEQUENCE [LARGE SCALE GENOMIC DNA]</scope>
    <source>
        <strain evidence="2">JC22</strain>
    </source>
</reference>
<sequence>MTNYYENQYPELKKADGYTSPPSALPLHELKMLQEYIHSVNLQNLGNKLPNSKQQMILLKFFKSKKNQLVEVYSRHGEEVLHTVGKVAVIGRNFVMLRTLFTRYWIPYTAIHSAKTPFGLPDVPGTHQHVVIDEELRRKLLTNFGDTVAGKETLRQQFFEELLETNLKSWKGTKISILAGKTYHGRIRDIQSGKILLKDGKIPISKIQYMKQTRFVSFIERLFSRWWKKKSSI</sequence>
<dbReference type="EMBL" id="OBMQ01000008">
    <property type="protein sequence ID" value="SOC15000.1"/>
    <property type="molecule type" value="Genomic_DNA"/>
</dbReference>
<proteinExistence type="predicted"/>
<protein>
    <submittedName>
        <fullName evidence="1">Uncharacterized protein</fullName>
    </submittedName>
</protein>
<evidence type="ECO:0000313" key="1">
    <source>
        <dbReference type="EMBL" id="SOC15000.1"/>
    </source>
</evidence>
<accession>A0A285T1P5</accession>
<dbReference type="OrthoDB" id="2732603at2"/>
<name>A0A285T1P5_9BACL</name>
<dbReference type="Proteomes" id="UP000219636">
    <property type="component" value="Unassembled WGS sequence"/>
</dbReference>
<keyword evidence="2" id="KW-1185">Reference proteome</keyword>
<dbReference type="RefSeq" id="WP_097073963.1">
    <property type="nucleotide sequence ID" value="NZ_OBMQ01000008.1"/>
</dbReference>
<organism evidence="1 2">
    <name type="scientific">Ureibacillus xyleni</name>
    <dbReference type="NCBI Taxonomy" id="614648"/>
    <lineage>
        <taxon>Bacteria</taxon>
        <taxon>Bacillati</taxon>
        <taxon>Bacillota</taxon>
        <taxon>Bacilli</taxon>
        <taxon>Bacillales</taxon>
        <taxon>Caryophanaceae</taxon>
        <taxon>Ureibacillus</taxon>
    </lineage>
</organism>
<dbReference type="AlphaFoldDB" id="A0A285T1P5"/>
<gene>
    <name evidence="1" type="ORF">SAMN05880501_10818</name>
</gene>